<reference evidence="2 3" key="1">
    <citation type="journal article" date="2012" name="Science">
        <title>The Paleozoic origin of enzymatic lignin decomposition reconstructed from 31 fungal genomes.</title>
        <authorList>
            <person name="Floudas D."/>
            <person name="Binder M."/>
            <person name="Riley R."/>
            <person name="Barry K."/>
            <person name="Blanchette R.A."/>
            <person name="Henrissat B."/>
            <person name="Martinez A.T."/>
            <person name="Otillar R."/>
            <person name="Spatafora J.W."/>
            <person name="Yadav J.S."/>
            <person name="Aerts A."/>
            <person name="Benoit I."/>
            <person name="Boyd A."/>
            <person name="Carlson A."/>
            <person name="Copeland A."/>
            <person name="Coutinho P.M."/>
            <person name="de Vries R.P."/>
            <person name="Ferreira P."/>
            <person name="Findley K."/>
            <person name="Foster B."/>
            <person name="Gaskell J."/>
            <person name="Glotzer D."/>
            <person name="Gorecki P."/>
            <person name="Heitman J."/>
            <person name="Hesse C."/>
            <person name="Hori C."/>
            <person name="Igarashi K."/>
            <person name="Jurgens J.A."/>
            <person name="Kallen N."/>
            <person name="Kersten P."/>
            <person name="Kohler A."/>
            <person name="Kuees U."/>
            <person name="Kumar T.K.A."/>
            <person name="Kuo A."/>
            <person name="LaButti K."/>
            <person name="Larrondo L.F."/>
            <person name="Lindquist E."/>
            <person name="Ling A."/>
            <person name="Lombard V."/>
            <person name="Lucas S."/>
            <person name="Lundell T."/>
            <person name="Martin R."/>
            <person name="McLaughlin D.J."/>
            <person name="Morgenstern I."/>
            <person name="Morin E."/>
            <person name="Murat C."/>
            <person name="Nagy L.G."/>
            <person name="Nolan M."/>
            <person name="Ohm R.A."/>
            <person name="Patyshakuliyeva A."/>
            <person name="Rokas A."/>
            <person name="Ruiz-Duenas F.J."/>
            <person name="Sabat G."/>
            <person name="Salamov A."/>
            <person name="Samejima M."/>
            <person name="Schmutz J."/>
            <person name="Slot J.C."/>
            <person name="St John F."/>
            <person name="Stenlid J."/>
            <person name="Sun H."/>
            <person name="Sun S."/>
            <person name="Syed K."/>
            <person name="Tsang A."/>
            <person name="Wiebenga A."/>
            <person name="Young D."/>
            <person name="Pisabarro A."/>
            <person name="Eastwood D.C."/>
            <person name="Martin F."/>
            <person name="Cullen D."/>
            <person name="Grigoriev I.V."/>
            <person name="Hibbett D.S."/>
        </authorList>
    </citation>
    <scope>NUCLEOTIDE SEQUENCE [LARGE SCALE GENOMIC DNA]</scope>
    <source>
        <strain evidence="2 3">ATCC 11539</strain>
    </source>
</reference>
<accession>S7QE89</accession>
<feature type="compositionally biased region" description="Polar residues" evidence="1">
    <location>
        <begin position="53"/>
        <end position="63"/>
    </location>
</feature>
<feature type="region of interest" description="Disordered" evidence="1">
    <location>
        <begin position="1"/>
        <end position="70"/>
    </location>
</feature>
<dbReference type="HOGENOM" id="CLU_741968_0_0_1"/>
<keyword evidence="3" id="KW-1185">Reference proteome</keyword>
<sequence length="373" mass="40834">MHTSTLRRKSPDSDDGTCGGSPRSQASSFPSEPAVASQASAIIGITSSEERATQINANPSDTSGAREGGNERRLWTVAGGGDDTSPSTKRRKLVHKADKQAAYDTLSTPTVSQAQSLSMVNIVRREHYQRITANNAAAALRMYGFDLGNLDGIGNEDKVERIPEARDPCWISCLCADIRSQDVTMSDEEDSASQYSCDSLSDEEVSFHMFDGDVEVPEDTEDEDITLPRDIDWYALVGDAEGDLNITVASDASGVEVVTLVFGEDVPTVTITRPDEPEDPWIACRNCVNWRYAQNPRSLLTPGAYIVGDELPKEIEDDTGDDLDEVEGDYILEEFLRTLEEELRQGAAEEPRDPEHASGREGAVIRDICDDYD</sequence>
<proteinExistence type="predicted"/>
<evidence type="ECO:0000313" key="2">
    <source>
        <dbReference type="EMBL" id="EPQ58121.1"/>
    </source>
</evidence>
<evidence type="ECO:0000313" key="3">
    <source>
        <dbReference type="Proteomes" id="UP000030669"/>
    </source>
</evidence>
<dbReference type="EMBL" id="KB469298">
    <property type="protein sequence ID" value="EPQ58121.1"/>
    <property type="molecule type" value="Genomic_DNA"/>
</dbReference>
<dbReference type="AlphaFoldDB" id="S7QE89"/>
<dbReference type="KEGG" id="gtr:GLOTRDRAFT_126613"/>
<feature type="region of interest" description="Disordered" evidence="1">
    <location>
        <begin position="342"/>
        <end position="373"/>
    </location>
</feature>
<protein>
    <submittedName>
        <fullName evidence="2">Uncharacterized protein</fullName>
    </submittedName>
</protein>
<dbReference type="GeneID" id="19301415"/>
<gene>
    <name evidence="2" type="ORF">GLOTRDRAFT_126613</name>
</gene>
<evidence type="ECO:0000256" key="1">
    <source>
        <dbReference type="SAM" id="MobiDB-lite"/>
    </source>
</evidence>
<dbReference type="RefSeq" id="XP_007863389.1">
    <property type="nucleotide sequence ID" value="XM_007865198.1"/>
</dbReference>
<organism evidence="2 3">
    <name type="scientific">Gloeophyllum trabeum (strain ATCC 11539 / FP-39264 / Madison 617)</name>
    <name type="common">Brown rot fungus</name>
    <dbReference type="NCBI Taxonomy" id="670483"/>
    <lineage>
        <taxon>Eukaryota</taxon>
        <taxon>Fungi</taxon>
        <taxon>Dikarya</taxon>
        <taxon>Basidiomycota</taxon>
        <taxon>Agaricomycotina</taxon>
        <taxon>Agaricomycetes</taxon>
        <taxon>Gloeophyllales</taxon>
        <taxon>Gloeophyllaceae</taxon>
        <taxon>Gloeophyllum</taxon>
    </lineage>
</organism>
<dbReference type="Proteomes" id="UP000030669">
    <property type="component" value="Unassembled WGS sequence"/>
</dbReference>
<name>S7QE89_GLOTA</name>